<evidence type="ECO:0000256" key="1">
    <source>
        <dbReference type="ARBA" id="ARBA00001933"/>
    </source>
</evidence>
<dbReference type="NCBIfam" id="TIGR01141">
    <property type="entry name" value="hisC"/>
    <property type="match status" value="1"/>
</dbReference>
<dbReference type="RefSeq" id="WP_376984282.1">
    <property type="nucleotide sequence ID" value="NZ_JBHRWW010000020.1"/>
</dbReference>
<evidence type="ECO:0000256" key="3">
    <source>
        <dbReference type="ARBA" id="ARBA00011738"/>
    </source>
</evidence>
<dbReference type="Pfam" id="PF00155">
    <property type="entry name" value="Aminotran_1_2"/>
    <property type="match status" value="1"/>
</dbReference>
<dbReference type="Gene3D" id="3.90.1150.10">
    <property type="entry name" value="Aspartate Aminotransferase, domain 1"/>
    <property type="match status" value="1"/>
</dbReference>
<dbReference type="Proteomes" id="UP001595685">
    <property type="component" value="Unassembled WGS sequence"/>
</dbReference>
<evidence type="ECO:0000256" key="6">
    <source>
        <dbReference type="ARBA" id="ARBA00022679"/>
    </source>
</evidence>
<keyword evidence="13" id="KW-1185">Reference proteome</keyword>
<comment type="cofactor">
    <cofactor evidence="1 9">
        <name>pyridoxal 5'-phosphate</name>
        <dbReference type="ChEBI" id="CHEBI:597326"/>
    </cofactor>
</comment>
<dbReference type="PROSITE" id="PS00599">
    <property type="entry name" value="AA_TRANSFER_CLASS_2"/>
    <property type="match status" value="1"/>
</dbReference>
<dbReference type="InterPro" id="IPR001917">
    <property type="entry name" value="Aminotrans_II_pyridoxalP_BS"/>
</dbReference>
<dbReference type="CDD" id="cd00609">
    <property type="entry name" value="AAT_like"/>
    <property type="match status" value="1"/>
</dbReference>
<dbReference type="InterPro" id="IPR015424">
    <property type="entry name" value="PyrdxlP-dep_Trfase"/>
</dbReference>
<dbReference type="InterPro" id="IPR005861">
    <property type="entry name" value="HisP_aminotrans"/>
</dbReference>
<accession>A0ABV7WMZ5</accession>
<evidence type="ECO:0000256" key="5">
    <source>
        <dbReference type="ARBA" id="ARBA00022605"/>
    </source>
</evidence>
<dbReference type="EC" id="2.6.1.9" evidence="9"/>
<keyword evidence="4 9" id="KW-0032">Aminotransferase</keyword>
<organism evidence="12 13">
    <name type="scientific">Aquipuribacter hungaricus</name>
    <dbReference type="NCBI Taxonomy" id="545624"/>
    <lineage>
        <taxon>Bacteria</taxon>
        <taxon>Bacillati</taxon>
        <taxon>Actinomycetota</taxon>
        <taxon>Actinomycetes</taxon>
        <taxon>Micrococcales</taxon>
        <taxon>Intrasporangiaceae</taxon>
        <taxon>Aquipuribacter</taxon>
    </lineage>
</organism>
<evidence type="ECO:0000256" key="7">
    <source>
        <dbReference type="ARBA" id="ARBA00022898"/>
    </source>
</evidence>
<proteinExistence type="inferred from homology"/>
<feature type="domain" description="Aminotransferase class I/classII large" evidence="11">
    <location>
        <begin position="90"/>
        <end position="424"/>
    </location>
</feature>
<comment type="subunit">
    <text evidence="3 9">Homodimer.</text>
</comment>
<comment type="caution">
    <text evidence="12">The sequence shown here is derived from an EMBL/GenBank/DDBJ whole genome shotgun (WGS) entry which is preliminary data.</text>
</comment>
<evidence type="ECO:0000313" key="13">
    <source>
        <dbReference type="Proteomes" id="UP001595685"/>
    </source>
</evidence>
<comment type="similarity">
    <text evidence="2 9">Belongs to the class-II pyridoxal-phosphate-dependent aminotransferase family. Histidinol-phosphate aminotransferase subfamily.</text>
</comment>
<dbReference type="Gene3D" id="3.40.640.10">
    <property type="entry name" value="Type I PLP-dependent aspartate aminotransferase-like (Major domain)"/>
    <property type="match status" value="1"/>
</dbReference>
<evidence type="ECO:0000259" key="11">
    <source>
        <dbReference type="Pfam" id="PF00155"/>
    </source>
</evidence>
<evidence type="ECO:0000256" key="4">
    <source>
        <dbReference type="ARBA" id="ARBA00022576"/>
    </source>
</evidence>
<evidence type="ECO:0000256" key="9">
    <source>
        <dbReference type="HAMAP-Rule" id="MF_01023"/>
    </source>
</evidence>
<dbReference type="HAMAP" id="MF_01023">
    <property type="entry name" value="HisC_aminotrans_2"/>
    <property type="match status" value="1"/>
</dbReference>
<dbReference type="PANTHER" id="PTHR42885:SF2">
    <property type="entry name" value="HISTIDINOL-PHOSPHATE AMINOTRANSFERASE"/>
    <property type="match status" value="1"/>
</dbReference>
<feature type="compositionally biased region" description="Low complexity" evidence="10">
    <location>
        <begin position="1"/>
        <end position="28"/>
    </location>
</feature>
<gene>
    <name evidence="9" type="primary">hisC</name>
    <name evidence="12" type="ORF">ACFOLH_18320</name>
</gene>
<dbReference type="PANTHER" id="PTHR42885">
    <property type="entry name" value="HISTIDINOL-PHOSPHATE AMINOTRANSFERASE-RELATED"/>
    <property type="match status" value="1"/>
</dbReference>
<evidence type="ECO:0000256" key="2">
    <source>
        <dbReference type="ARBA" id="ARBA00007970"/>
    </source>
</evidence>
<dbReference type="InterPro" id="IPR015422">
    <property type="entry name" value="PyrdxlP-dep_Trfase_small"/>
</dbReference>
<dbReference type="GO" id="GO:0004400">
    <property type="term" value="F:histidinol-phosphate transaminase activity"/>
    <property type="evidence" value="ECO:0007669"/>
    <property type="project" value="UniProtKB-EC"/>
</dbReference>
<comment type="catalytic activity">
    <reaction evidence="9">
        <text>L-histidinol phosphate + 2-oxoglutarate = 3-(imidazol-4-yl)-2-oxopropyl phosphate + L-glutamate</text>
        <dbReference type="Rhea" id="RHEA:23744"/>
        <dbReference type="ChEBI" id="CHEBI:16810"/>
        <dbReference type="ChEBI" id="CHEBI:29985"/>
        <dbReference type="ChEBI" id="CHEBI:57766"/>
        <dbReference type="ChEBI" id="CHEBI:57980"/>
        <dbReference type="EC" id="2.6.1.9"/>
    </reaction>
</comment>
<keyword evidence="8 9" id="KW-0368">Histidine biosynthesis</keyword>
<sequence>MTATTGTAAGAATDPATDPATHPATDPAQQAGPRHRVAGASPDGPAGPPGAGGAGGAGPAADRLDADGLPLRHDLRGASAYGAPQLDVPVRLNTNESSHPVPEAVVRAVAEAVAAVAGDLNRYPDREFSALREDLAAYLARTTGQPLVAEQTWAANGSNEVLQHLLQAFGGPGRTALGFTPAYSMHPVIATGTGTRWVDGFRPGDPADPFWLGAEAAAAQAAEVDPDVVFLCSPNNPTGTALDLDVVTAVLDAAPSALVVVDEAYAEYARAGTPSAVTLLPGRRRLVVTRTMSKAFAFAGARVGYLAADPAVTAALRLVRLPYHLSSLTQAAARAALAHADLLLAAVEATKEQRDRLVEGTAALGLRPVPSDANFVLVGGFADERAAWQALLDQGVLVRDVGLAGHLRVTAGTEAETTAVLDALAALPR</sequence>
<dbReference type="InterPro" id="IPR004839">
    <property type="entry name" value="Aminotransferase_I/II_large"/>
</dbReference>
<protein>
    <recommendedName>
        <fullName evidence="9">Histidinol-phosphate aminotransferase</fullName>
        <ecNumber evidence="9">2.6.1.9</ecNumber>
    </recommendedName>
    <alternativeName>
        <fullName evidence="9">Imidazole acetol-phosphate transaminase</fullName>
    </alternativeName>
</protein>
<reference evidence="13" key="1">
    <citation type="journal article" date="2019" name="Int. J. Syst. Evol. Microbiol.">
        <title>The Global Catalogue of Microorganisms (GCM) 10K type strain sequencing project: providing services to taxonomists for standard genome sequencing and annotation.</title>
        <authorList>
            <consortium name="The Broad Institute Genomics Platform"/>
            <consortium name="The Broad Institute Genome Sequencing Center for Infectious Disease"/>
            <person name="Wu L."/>
            <person name="Ma J."/>
        </authorList>
    </citation>
    <scope>NUCLEOTIDE SEQUENCE [LARGE SCALE GENOMIC DNA]</scope>
    <source>
        <strain evidence="13">NCAIM B.02333</strain>
    </source>
</reference>
<dbReference type="EMBL" id="JBHRWW010000020">
    <property type="protein sequence ID" value="MFC3690307.1"/>
    <property type="molecule type" value="Genomic_DNA"/>
</dbReference>
<dbReference type="NCBIfam" id="NF002877">
    <property type="entry name" value="PRK03317.1"/>
    <property type="match status" value="1"/>
</dbReference>
<name>A0ABV7WMZ5_9MICO</name>
<feature type="region of interest" description="Disordered" evidence="10">
    <location>
        <begin position="1"/>
        <end position="67"/>
    </location>
</feature>
<dbReference type="SUPFAM" id="SSF53383">
    <property type="entry name" value="PLP-dependent transferases"/>
    <property type="match status" value="1"/>
</dbReference>
<evidence type="ECO:0000313" key="12">
    <source>
        <dbReference type="EMBL" id="MFC3690307.1"/>
    </source>
</evidence>
<feature type="modified residue" description="N6-(pyridoxal phosphate)lysine" evidence="9">
    <location>
        <position position="294"/>
    </location>
</feature>
<keyword evidence="7 9" id="KW-0663">Pyridoxal phosphate</keyword>
<feature type="compositionally biased region" description="Gly residues" evidence="10">
    <location>
        <begin position="49"/>
        <end position="58"/>
    </location>
</feature>
<comment type="pathway">
    <text evidence="9">Amino-acid biosynthesis; L-histidine biosynthesis; L-histidine from 5-phospho-alpha-D-ribose 1-diphosphate: step 7/9.</text>
</comment>
<keyword evidence="5 9" id="KW-0028">Amino-acid biosynthesis</keyword>
<dbReference type="InterPro" id="IPR015421">
    <property type="entry name" value="PyrdxlP-dep_Trfase_major"/>
</dbReference>
<keyword evidence="6 9" id="KW-0808">Transferase</keyword>
<evidence type="ECO:0000256" key="10">
    <source>
        <dbReference type="SAM" id="MobiDB-lite"/>
    </source>
</evidence>
<evidence type="ECO:0000256" key="8">
    <source>
        <dbReference type="ARBA" id="ARBA00023102"/>
    </source>
</evidence>